<evidence type="ECO:0000313" key="5">
    <source>
        <dbReference type="Proteomes" id="UP000199758"/>
    </source>
</evidence>
<evidence type="ECO:0000256" key="1">
    <source>
        <dbReference type="ARBA" id="ARBA00010645"/>
    </source>
</evidence>
<dbReference type="Pfam" id="PF03658">
    <property type="entry name" value="Ub-RnfH"/>
    <property type="match status" value="1"/>
</dbReference>
<dbReference type="SUPFAM" id="SSF54285">
    <property type="entry name" value="MoaD/ThiS"/>
    <property type="match status" value="1"/>
</dbReference>
<evidence type="ECO:0000256" key="3">
    <source>
        <dbReference type="SAM" id="MobiDB-lite"/>
    </source>
</evidence>
<evidence type="ECO:0000313" key="4">
    <source>
        <dbReference type="EMBL" id="SHH27775.1"/>
    </source>
</evidence>
<reference evidence="4 5" key="1">
    <citation type="submission" date="2016-11" db="EMBL/GenBank/DDBJ databases">
        <authorList>
            <person name="Jaros S."/>
            <person name="Januszkiewicz K."/>
            <person name="Wedrychowicz H."/>
        </authorList>
    </citation>
    <scope>NUCLEOTIDE SEQUENCE [LARGE SCALE GENOMIC DNA]</scope>
    <source>
        <strain evidence="4 5">CGMCC 1.7049</strain>
    </source>
</reference>
<sequence>MPPIDVSVVYAGENDVVRVALVLPDGACLGDALAASGLVERYALGDVTGRTGVYGRLRGNDEPLQQGDRVEIYRPLRADPKVSRRQRAKRRPR</sequence>
<dbReference type="InterPro" id="IPR005346">
    <property type="entry name" value="RnfH"/>
</dbReference>
<gene>
    <name evidence="4" type="ORF">SAMN04488068_3108</name>
</gene>
<dbReference type="Proteomes" id="UP000199758">
    <property type="component" value="Unassembled WGS sequence"/>
</dbReference>
<feature type="compositionally biased region" description="Basic and acidic residues" evidence="3">
    <location>
        <begin position="68"/>
        <end position="82"/>
    </location>
</feature>
<feature type="region of interest" description="Disordered" evidence="3">
    <location>
        <begin position="68"/>
        <end position="93"/>
    </location>
</feature>
<comment type="similarity">
    <text evidence="1 2">Belongs to the UPF0125 (RnfH) family.</text>
</comment>
<dbReference type="PANTHER" id="PTHR37483:SF1">
    <property type="entry name" value="UPF0125 PROTEIN RATB"/>
    <property type="match status" value="1"/>
</dbReference>
<accession>A0A1M5RNC6</accession>
<dbReference type="STRING" id="490188.SAMN04488068_3108"/>
<dbReference type="HAMAP" id="MF_00460">
    <property type="entry name" value="UPF0125_RnfH"/>
    <property type="match status" value="1"/>
</dbReference>
<protein>
    <recommendedName>
        <fullName evidence="2">UPF0125 protein SAMN04488068_3108</fullName>
    </recommendedName>
</protein>
<feature type="compositionally biased region" description="Basic residues" evidence="3">
    <location>
        <begin position="83"/>
        <end position="93"/>
    </location>
</feature>
<dbReference type="OrthoDB" id="9796575at2"/>
<dbReference type="AlphaFoldDB" id="A0A1M5RNC6"/>
<proteinExistence type="inferred from homology"/>
<name>A0A1M5RNC6_9GAMM</name>
<evidence type="ECO:0000256" key="2">
    <source>
        <dbReference type="HAMAP-Rule" id="MF_00460"/>
    </source>
</evidence>
<keyword evidence="5" id="KW-1185">Reference proteome</keyword>
<dbReference type="RefSeq" id="WP_072899366.1">
    <property type="nucleotide sequence ID" value="NZ_FQWZ01000008.1"/>
</dbReference>
<dbReference type="PANTHER" id="PTHR37483">
    <property type="entry name" value="UPF0125 PROTEIN RATB"/>
    <property type="match status" value="1"/>
</dbReference>
<dbReference type="InterPro" id="IPR016155">
    <property type="entry name" value="Mopterin_synth/thiamin_S_b"/>
</dbReference>
<dbReference type="Gene3D" id="3.10.20.280">
    <property type="entry name" value="RnfH-like"/>
    <property type="match status" value="1"/>
</dbReference>
<dbReference type="EMBL" id="FQWZ01000008">
    <property type="protein sequence ID" value="SHH27775.1"/>
    <property type="molecule type" value="Genomic_DNA"/>
</dbReference>
<dbReference type="InterPro" id="IPR037021">
    <property type="entry name" value="RnfH_sf"/>
</dbReference>
<organism evidence="4 5">
    <name type="scientific">Hydrocarboniphaga daqingensis</name>
    <dbReference type="NCBI Taxonomy" id="490188"/>
    <lineage>
        <taxon>Bacteria</taxon>
        <taxon>Pseudomonadati</taxon>
        <taxon>Pseudomonadota</taxon>
        <taxon>Gammaproteobacteria</taxon>
        <taxon>Nevskiales</taxon>
        <taxon>Nevskiaceae</taxon>
        <taxon>Hydrocarboniphaga</taxon>
    </lineage>
</organism>